<dbReference type="Proteomes" id="UP000007042">
    <property type="component" value="Segment"/>
</dbReference>
<evidence type="ECO:0000313" key="2">
    <source>
        <dbReference type="Proteomes" id="UP000007042"/>
    </source>
</evidence>
<keyword evidence="2" id="KW-1185">Reference proteome</keyword>
<gene>
    <name evidence="1" type="ORF">SP18gp153</name>
</gene>
<dbReference type="RefSeq" id="YP_003934777.1">
    <property type="nucleotide sequence ID" value="NC_014595.1"/>
</dbReference>
<organism evidence="1 2">
    <name type="scientific">Shigella phage SP18</name>
    <dbReference type="NCBI Taxonomy" id="645664"/>
    <lineage>
        <taxon>Viruses</taxon>
        <taxon>Duplodnaviria</taxon>
        <taxon>Heunggongvirae</taxon>
        <taxon>Uroviricota</taxon>
        <taxon>Caudoviricetes</taxon>
        <taxon>Pantevenvirales</taxon>
        <taxon>Straboviridae</taxon>
        <taxon>Tevenvirinae</taxon>
        <taxon>Gaprivervirus</taxon>
        <taxon>Gaprivervirus sp18</taxon>
    </lineage>
</organism>
<dbReference type="KEGG" id="vg:9830517"/>
<evidence type="ECO:0000313" key="1">
    <source>
        <dbReference type="EMBL" id="ADO19494.1"/>
    </source>
</evidence>
<organismHost>
    <name type="scientific">Shigella sonnei</name>
    <dbReference type="NCBI Taxonomy" id="624"/>
</organismHost>
<proteinExistence type="predicted"/>
<protein>
    <submittedName>
        <fullName evidence="1">Uncharacterized protein</fullName>
    </submittedName>
</protein>
<sequence>MKTYQEFINESISHPDMLEDLKGYLMVKAKPVDGGAFELFLVKGENGPDNKKVSAMMLTKGYKVSSSWNAPFTYAVSPRELKKVKAGQYTKI</sequence>
<accession>E3SEV7</accession>
<reference evidence="1 2" key="1">
    <citation type="journal article" date="2010" name="J. Microbiol.">
        <title>Phenotypic characterization and genomic analysis of the Shigella sonnei bacteriophage SP18.</title>
        <authorList>
            <person name="Kim K.H."/>
            <person name="Chang H.W."/>
            <person name="Nam Y.D."/>
            <person name="Roh S.W."/>
            <person name="Bae J.W."/>
        </authorList>
    </citation>
    <scope>NUCLEOTIDE SEQUENCE [LARGE SCALE GENOMIC DNA]</scope>
</reference>
<name>E3SEV7_BPSP8</name>
<dbReference type="EMBL" id="GQ981382">
    <property type="protein sequence ID" value="ADO19494.1"/>
    <property type="molecule type" value="Genomic_DNA"/>
</dbReference>